<proteinExistence type="inferred from homology"/>
<dbReference type="PANTHER" id="PTHR36917">
    <property type="entry name" value="INTRACELLULAR SEPTATION PROTEIN A-RELATED"/>
    <property type="match status" value="1"/>
</dbReference>
<evidence type="ECO:0000256" key="1">
    <source>
        <dbReference type="ARBA" id="ARBA00022475"/>
    </source>
</evidence>
<protein>
    <recommendedName>
        <fullName evidence="5">Inner membrane-spanning protein YciB</fullName>
    </recommendedName>
</protein>
<sequence length="211" mass="23882">MTGFYLHVGARGLVHTFPLPAYIHSSIHTLGFYMKILFDFLPIIIFFVVYKMTGDIVLATAILIPATIIQVGYTWFKNRTVEKMHLASLALVILLGGATVLMGNGDFIKWKPTIVNGLFAIVFFGSQFIGEKNIIQRMMGDKLELPFKVWRTLNLAWVGFFIVSGVTNLYVAFTFSEEIWVDFKLFGLLGMTVIFIILQGIYLSSHLQNKE</sequence>
<reference evidence="6 7" key="1">
    <citation type="submission" date="2023-01" db="EMBL/GenBank/DDBJ databases">
        <title>Complete genome sequence of Marinomonas pontica strain 200518_36.</title>
        <authorList>
            <person name="Ueki S."/>
            <person name="Gajardo G."/>
            <person name="Maruyama F."/>
        </authorList>
    </citation>
    <scope>NUCLEOTIDE SEQUENCE [LARGE SCALE GENOMIC DNA]</scope>
    <source>
        <strain evidence="6 7">200518_36</strain>
    </source>
</reference>
<dbReference type="EMBL" id="AP027271">
    <property type="protein sequence ID" value="BDX03628.1"/>
    <property type="molecule type" value="Genomic_DNA"/>
</dbReference>
<organism evidence="6 7">
    <name type="scientific">Marinomonas pontica</name>
    <dbReference type="NCBI Taxonomy" id="264739"/>
    <lineage>
        <taxon>Bacteria</taxon>
        <taxon>Pseudomonadati</taxon>
        <taxon>Pseudomonadota</taxon>
        <taxon>Gammaproteobacteria</taxon>
        <taxon>Oceanospirillales</taxon>
        <taxon>Oceanospirillaceae</taxon>
        <taxon>Marinomonas</taxon>
    </lineage>
</organism>
<keyword evidence="1 5" id="KW-1003">Cell membrane</keyword>
<comment type="function">
    <text evidence="5">Plays a role in cell envelope biogenesis, maintenance of cell envelope integrity and membrane homeostasis.</text>
</comment>
<dbReference type="InterPro" id="IPR006008">
    <property type="entry name" value="YciB"/>
</dbReference>
<keyword evidence="2 5" id="KW-0812">Transmembrane</keyword>
<keyword evidence="7" id="KW-1185">Reference proteome</keyword>
<evidence type="ECO:0000256" key="3">
    <source>
        <dbReference type="ARBA" id="ARBA00022989"/>
    </source>
</evidence>
<dbReference type="HAMAP" id="MF_00189">
    <property type="entry name" value="YciB"/>
    <property type="match status" value="1"/>
</dbReference>
<feature type="transmembrane region" description="Helical" evidence="5">
    <location>
        <begin position="185"/>
        <end position="203"/>
    </location>
</feature>
<comment type="similarity">
    <text evidence="5">Belongs to the YciB family.</text>
</comment>
<evidence type="ECO:0000313" key="6">
    <source>
        <dbReference type="EMBL" id="BDX03628.1"/>
    </source>
</evidence>
<evidence type="ECO:0000313" key="7">
    <source>
        <dbReference type="Proteomes" id="UP001307608"/>
    </source>
</evidence>
<dbReference type="Pfam" id="PF04279">
    <property type="entry name" value="IspA"/>
    <property type="match status" value="1"/>
</dbReference>
<dbReference type="NCBIfam" id="NF001325">
    <property type="entry name" value="PRK00259.1-3"/>
    <property type="match status" value="1"/>
</dbReference>
<dbReference type="Proteomes" id="UP001307608">
    <property type="component" value="Chromosome"/>
</dbReference>
<evidence type="ECO:0000256" key="2">
    <source>
        <dbReference type="ARBA" id="ARBA00022692"/>
    </source>
</evidence>
<evidence type="ECO:0000256" key="4">
    <source>
        <dbReference type="ARBA" id="ARBA00023136"/>
    </source>
</evidence>
<gene>
    <name evidence="5" type="primary">yciB</name>
    <name evidence="6" type="ORF">MACH16_23760</name>
</gene>
<feature type="transmembrane region" description="Helical" evidence="5">
    <location>
        <begin position="88"/>
        <end position="108"/>
    </location>
</feature>
<name>A0ABM8FFE8_9GAMM</name>
<keyword evidence="5" id="KW-0997">Cell inner membrane</keyword>
<dbReference type="NCBIfam" id="TIGR00997">
    <property type="entry name" value="ispZ"/>
    <property type="match status" value="1"/>
</dbReference>
<feature type="transmembrane region" description="Helical" evidence="5">
    <location>
        <begin position="152"/>
        <end position="173"/>
    </location>
</feature>
<keyword evidence="4 5" id="KW-0472">Membrane</keyword>
<feature type="transmembrane region" description="Helical" evidence="5">
    <location>
        <begin position="114"/>
        <end position="131"/>
    </location>
</feature>
<keyword evidence="3 5" id="KW-1133">Transmembrane helix</keyword>
<dbReference type="PANTHER" id="PTHR36917:SF1">
    <property type="entry name" value="INNER MEMBRANE-SPANNING PROTEIN YCIB"/>
    <property type="match status" value="1"/>
</dbReference>
<feature type="transmembrane region" description="Helical" evidence="5">
    <location>
        <begin position="32"/>
        <end position="50"/>
    </location>
</feature>
<feature type="transmembrane region" description="Helical" evidence="5">
    <location>
        <begin position="56"/>
        <end position="76"/>
    </location>
</feature>
<accession>A0ABM8FFE8</accession>
<comment type="subcellular location">
    <subcellularLocation>
        <location evidence="5">Cell inner membrane</location>
        <topology evidence="5">Multi-pass membrane protein</topology>
    </subcellularLocation>
</comment>
<evidence type="ECO:0000256" key="5">
    <source>
        <dbReference type="HAMAP-Rule" id="MF_00189"/>
    </source>
</evidence>